<dbReference type="EMBL" id="KX397367">
    <property type="protein sequence ID" value="ANZ48886.1"/>
    <property type="molecule type" value="Genomic_DNA"/>
</dbReference>
<accession>A0A1B2IC87</accession>
<dbReference type="GeneID" id="29061640"/>
<reference evidence="8 9" key="1">
    <citation type="submission" date="2016-06" db="EMBL/GenBank/DDBJ databases">
        <authorList>
            <person name="Kjaerup R.B."/>
            <person name="Dalgaard T.S."/>
            <person name="Juul-Madsen H.R."/>
        </authorList>
    </citation>
    <scope>NUCLEOTIDE SEQUENCE [LARGE SCALE GENOMIC DNA]</scope>
</reference>
<organism evidence="8 9">
    <name type="scientific">Erwinia phage vB_EamM_EarlPhillipIV</name>
    <dbReference type="NCBI Taxonomy" id="1883372"/>
    <lineage>
        <taxon>Viruses</taxon>
        <taxon>Duplodnaviria</taxon>
        <taxon>Heunggongvirae</taxon>
        <taxon>Uroviricota</taxon>
        <taxon>Caudoviricetes</taxon>
        <taxon>Chimalliviridae</taxon>
        <taxon>Derbicusvirus</taxon>
        <taxon>Derbicusvirus derbicus</taxon>
    </lineage>
</organism>
<dbReference type="GO" id="GO:0003899">
    <property type="term" value="F:DNA-directed RNA polymerase activity"/>
    <property type="evidence" value="ECO:0007669"/>
    <property type="project" value="UniProtKB-EC"/>
</dbReference>
<dbReference type="GO" id="GO:0006351">
    <property type="term" value="P:DNA-templated transcription"/>
    <property type="evidence" value="ECO:0007669"/>
    <property type="project" value="InterPro"/>
</dbReference>
<dbReference type="Proteomes" id="UP000201594">
    <property type="component" value="Segment"/>
</dbReference>
<dbReference type="GO" id="GO:0003677">
    <property type="term" value="F:DNA binding"/>
    <property type="evidence" value="ECO:0007669"/>
    <property type="project" value="InterPro"/>
</dbReference>
<keyword evidence="5" id="KW-0548">Nucleotidyltransferase</keyword>
<dbReference type="RefSeq" id="YP_009278348.1">
    <property type="nucleotide sequence ID" value="NC_031007.1"/>
</dbReference>
<evidence type="ECO:0000256" key="6">
    <source>
        <dbReference type="ARBA" id="ARBA00023163"/>
    </source>
</evidence>
<evidence type="ECO:0000256" key="4">
    <source>
        <dbReference type="ARBA" id="ARBA00022679"/>
    </source>
</evidence>
<comment type="catalytic activity">
    <reaction evidence="7">
        <text>RNA(n) + a ribonucleoside 5'-triphosphate = RNA(n+1) + diphosphate</text>
        <dbReference type="Rhea" id="RHEA:21248"/>
        <dbReference type="Rhea" id="RHEA-COMP:14527"/>
        <dbReference type="Rhea" id="RHEA-COMP:17342"/>
        <dbReference type="ChEBI" id="CHEBI:33019"/>
        <dbReference type="ChEBI" id="CHEBI:61557"/>
        <dbReference type="ChEBI" id="CHEBI:140395"/>
        <dbReference type="EC" id="2.7.7.6"/>
    </reaction>
</comment>
<evidence type="ECO:0000313" key="8">
    <source>
        <dbReference type="EMBL" id="ANZ48886.1"/>
    </source>
</evidence>
<evidence type="ECO:0000256" key="5">
    <source>
        <dbReference type="ARBA" id="ARBA00022695"/>
    </source>
</evidence>
<dbReference type="EC" id="2.7.7.6" evidence="2"/>
<evidence type="ECO:0000256" key="1">
    <source>
        <dbReference type="ARBA" id="ARBA00006835"/>
    </source>
</evidence>
<sequence length="737" mass="84355">MQSYTELKSTHADREAAVDMISGSRAAMQGGHMKSAVPVDNPHHTLHFTGADTEYEKYVFNHVVEDQGEVYQYNYNGRFLRAIFTRTACRSDATPLQRAIFFRRSALGDGGRPVIDLIETTGYTDHDHVFTSPQKETPKLQRLLRGETNILDLGDNLTELNCQKEGEFADGVNLLTVPVSHPENIEDAYFISKTAAAMMHGYGYRRITVVLRDGDTLLDIMGYRTADGRWVPKYFPEIGEAIPNSGLVIAKRLYDPLYAAIDMSSGELQHPSPFFDRCEYVDADPEYVANPTEENGSRVIDIKVWRNDAMVKNGVNNIRCTEENKRLLDEYALGLKDYYTSILRFYFSVKEDVIWSPKASLLIRTALASDCHEVFHEFQRDIRDELTKSVRRHENKQDYVDSNMKKLQEAPERNLKEAVTNYTIEIVVRYPIPVTVSSKITDRSGTKGIVGAVMDDELMPLDEFGQRIHCLRSANAVMRRSTYSAPYHIFWSAASEQLKMRMKPMLEENRVDDAWAELLEYLNCYNEKWSRAIALTHQTTEQRIKLFEQIYQTSIRIHLPHELPKSGIDICDSLGRFTPKRTKLLMTDYNGKKQWTKNTFYVGYVETLRLDKTGREFSSMSSMYTNYLGAIDASGAGAGNYPMKYKAIKFGGESERRLLEGYRKGTFDEIHNRANCPDVHRAVVRGLYESHTPTSPGYLIDRKQFPMGYSQIDKLVDNIHRCEGFRLVKPLREDVAA</sequence>
<comment type="similarity">
    <text evidence="1">Belongs to the RNA polymerase beta chain family.</text>
</comment>
<keyword evidence="4" id="KW-0808">Transferase</keyword>
<dbReference type="OrthoDB" id="9519at10239"/>
<keyword evidence="3 8" id="KW-0240">DNA-directed RNA polymerase</keyword>
<protein>
    <recommendedName>
        <fullName evidence="2">DNA-directed RNA polymerase</fullName>
        <ecNumber evidence="2">2.7.7.6</ecNumber>
    </recommendedName>
</protein>
<gene>
    <name evidence="8" type="ORF">EARLPHILLIPIV_36</name>
</gene>
<keyword evidence="6" id="KW-0804">Transcription</keyword>
<evidence type="ECO:0000256" key="7">
    <source>
        <dbReference type="ARBA" id="ARBA00048552"/>
    </source>
</evidence>
<proteinExistence type="inferred from homology"/>
<dbReference type="Gene3D" id="2.40.270.10">
    <property type="entry name" value="DNA-directed RNA polymerase, subunit 2, domain 6"/>
    <property type="match status" value="1"/>
</dbReference>
<evidence type="ECO:0000313" key="9">
    <source>
        <dbReference type="Proteomes" id="UP000201594"/>
    </source>
</evidence>
<dbReference type="SUPFAM" id="SSF64484">
    <property type="entry name" value="beta and beta-prime subunits of DNA dependent RNA-polymerase"/>
    <property type="match status" value="1"/>
</dbReference>
<dbReference type="InterPro" id="IPR037033">
    <property type="entry name" value="DNA-dir_RNAP_su2_hyb_sf"/>
</dbReference>
<evidence type="ECO:0000256" key="3">
    <source>
        <dbReference type="ARBA" id="ARBA00022478"/>
    </source>
</evidence>
<dbReference type="GO" id="GO:0000428">
    <property type="term" value="C:DNA-directed RNA polymerase complex"/>
    <property type="evidence" value="ECO:0007669"/>
    <property type="project" value="UniProtKB-KW"/>
</dbReference>
<dbReference type="KEGG" id="vg:29061640"/>
<name>A0A1B2IC87_9CAUD</name>
<evidence type="ECO:0000256" key="2">
    <source>
        <dbReference type="ARBA" id="ARBA00012418"/>
    </source>
</evidence>